<dbReference type="AlphaFoldDB" id="A0A381QJI5"/>
<reference evidence="1" key="1">
    <citation type="submission" date="2018-05" db="EMBL/GenBank/DDBJ databases">
        <authorList>
            <person name="Lanie J.A."/>
            <person name="Ng W.-L."/>
            <person name="Kazmierczak K.M."/>
            <person name="Andrzejewski T.M."/>
            <person name="Davidsen T.M."/>
            <person name="Wayne K.J."/>
            <person name="Tettelin H."/>
            <person name="Glass J.I."/>
            <person name="Rusch D."/>
            <person name="Podicherti R."/>
            <person name="Tsui H.-C.T."/>
            <person name="Winkler M.E."/>
        </authorList>
    </citation>
    <scope>NUCLEOTIDE SEQUENCE</scope>
</reference>
<protein>
    <submittedName>
        <fullName evidence="1">Uncharacterized protein</fullName>
    </submittedName>
</protein>
<organism evidence="1">
    <name type="scientific">marine metagenome</name>
    <dbReference type="NCBI Taxonomy" id="408172"/>
    <lineage>
        <taxon>unclassified sequences</taxon>
        <taxon>metagenomes</taxon>
        <taxon>ecological metagenomes</taxon>
    </lineage>
</organism>
<proteinExistence type="predicted"/>
<sequence length="42" mass="4494">MTLDSNSERVAKTNRLIVGKTQLSCEFVDPGVLGQARSLCVG</sequence>
<gene>
    <name evidence="1" type="ORF">METZ01_LOCUS31918</name>
</gene>
<evidence type="ECO:0000313" key="1">
    <source>
        <dbReference type="EMBL" id="SUZ79064.1"/>
    </source>
</evidence>
<dbReference type="EMBL" id="UINC01001372">
    <property type="protein sequence ID" value="SUZ79064.1"/>
    <property type="molecule type" value="Genomic_DNA"/>
</dbReference>
<accession>A0A381QJI5</accession>
<name>A0A381QJI5_9ZZZZ</name>